<protein>
    <submittedName>
        <fullName evidence="1">Uncharacterized protein</fullName>
    </submittedName>
</protein>
<dbReference type="Proteomes" id="UP000002190">
    <property type="component" value="Chromosome 1"/>
</dbReference>
<reference evidence="1 2" key="2">
    <citation type="journal article" date="2012" name="J. Bacteriol.">
        <title>Genome Sequences of Burkholderia sp. Strains CCGE1002 and H160, Isolated from Legume Nodules in Mexico and Brazil.</title>
        <authorList>
            <person name="Ormeno-Orrillo E."/>
            <person name="Rogel M.A."/>
            <person name="Chueire L.M."/>
            <person name="Tiedje J.M."/>
            <person name="Martinez-Romero E."/>
            <person name="Hungria M."/>
        </authorList>
    </citation>
    <scope>NUCLEOTIDE SEQUENCE [LARGE SCALE GENOMIC DNA]</scope>
    <source>
        <strain evidence="1 2">CCGE1002</strain>
    </source>
</reference>
<dbReference type="RefSeq" id="WP_013088416.1">
    <property type="nucleotide sequence ID" value="NC_014117.1"/>
</dbReference>
<accession>D5WBI9</accession>
<dbReference type="KEGG" id="bge:BC1002_0414"/>
<name>D5WBI9_PARAM</name>
<sequence>MRVRHLLRHLQEADPDAVVLYLPQYGEMTDAEEVLNVAVIAEPWACERHYAAEGKTTDVHHPAEHGLSIGWQAATDRQWRERVVILSADSGAGTSEAGG</sequence>
<dbReference type="AlphaFoldDB" id="D5WBI9"/>
<dbReference type="GeneID" id="301098232"/>
<reference evidence="1 2" key="1">
    <citation type="submission" date="2010-04" db="EMBL/GenBank/DDBJ databases">
        <title>Complete sequence of chromosome 1 of Burkholderia sp. CCGE1002.</title>
        <authorList>
            <consortium name="US DOE Joint Genome Institute"/>
            <person name="Lucas S."/>
            <person name="Copeland A."/>
            <person name="Lapidus A."/>
            <person name="Cheng J.-F."/>
            <person name="Bruce D."/>
            <person name="Goodwin L."/>
            <person name="Pitluck S."/>
            <person name="Chertkov O."/>
            <person name="Detter J.C."/>
            <person name="Han C."/>
            <person name="Tapia R."/>
            <person name="Land M."/>
            <person name="Hauser L."/>
            <person name="Kyrpides N."/>
            <person name="Ovchinnikova G."/>
            <person name="Martinez-Romero E."/>
            <person name="Hernandez M.A.R."/>
            <person name="Tiedje J.M."/>
            <person name="Woyke T."/>
        </authorList>
    </citation>
    <scope>NUCLEOTIDE SEQUENCE [LARGE SCALE GENOMIC DNA]</scope>
    <source>
        <strain evidence="1 2">CCGE1002</strain>
    </source>
</reference>
<proteinExistence type="predicted"/>
<gene>
    <name evidence="1" type="ordered locus">BC1002_0414</name>
</gene>
<dbReference type="HOGENOM" id="CLU_2314965_0_0_4"/>
<evidence type="ECO:0000313" key="1">
    <source>
        <dbReference type="EMBL" id="ADG14518.1"/>
    </source>
</evidence>
<evidence type="ECO:0000313" key="2">
    <source>
        <dbReference type="Proteomes" id="UP000002190"/>
    </source>
</evidence>
<organism evidence="1 2">
    <name type="scientific">Paraburkholderia atlantica</name>
    <dbReference type="NCBI Taxonomy" id="2654982"/>
    <lineage>
        <taxon>Bacteria</taxon>
        <taxon>Pseudomonadati</taxon>
        <taxon>Pseudomonadota</taxon>
        <taxon>Betaproteobacteria</taxon>
        <taxon>Burkholderiales</taxon>
        <taxon>Burkholderiaceae</taxon>
        <taxon>Paraburkholderia</taxon>
    </lineage>
</organism>
<dbReference type="EMBL" id="CP002013">
    <property type="protein sequence ID" value="ADG14518.1"/>
    <property type="molecule type" value="Genomic_DNA"/>
</dbReference>